<dbReference type="PANTHER" id="PTHR33879:SF12">
    <property type="entry name" value="HSP20-LIKE CHAPERONE"/>
    <property type="match status" value="1"/>
</dbReference>
<comment type="caution">
    <text evidence="1">The sequence shown here is derived from an EMBL/GenBank/DDBJ whole genome shotgun (WGS) entry which is preliminary data.</text>
</comment>
<protein>
    <submittedName>
        <fullName evidence="1">Uncharacterized protein</fullName>
    </submittedName>
</protein>
<dbReference type="AlphaFoldDB" id="A0AAD8JZT4"/>
<evidence type="ECO:0000313" key="1">
    <source>
        <dbReference type="EMBL" id="KAK1412808.1"/>
    </source>
</evidence>
<sequence length="184" mass="20397">MIPSSFYNQPTIFKASILLHIIIIIPAYKLTHPQSQLRISSITPPMPLKKLQRLPHVFSNVLELPLRSQADVFIQDTSDCFKFTANIDSNAFSGQVRAYAVNIHPGVIKVVIRGGNIGEVELLLDQLEIDVWRFRLPATTRPELSTAVVAGRKLVVTVPKGGRNSYGGDDRVVWGGGKRRLVSV</sequence>
<accession>A0AAD8JZT4</accession>
<gene>
    <name evidence="1" type="ORF">QVD17_34327</name>
</gene>
<organism evidence="1 2">
    <name type="scientific">Tagetes erecta</name>
    <name type="common">African marigold</name>
    <dbReference type="NCBI Taxonomy" id="13708"/>
    <lineage>
        <taxon>Eukaryota</taxon>
        <taxon>Viridiplantae</taxon>
        <taxon>Streptophyta</taxon>
        <taxon>Embryophyta</taxon>
        <taxon>Tracheophyta</taxon>
        <taxon>Spermatophyta</taxon>
        <taxon>Magnoliopsida</taxon>
        <taxon>eudicotyledons</taxon>
        <taxon>Gunneridae</taxon>
        <taxon>Pentapetalae</taxon>
        <taxon>asterids</taxon>
        <taxon>campanulids</taxon>
        <taxon>Asterales</taxon>
        <taxon>Asteraceae</taxon>
        <taxon>Asteroideae</taxon>
        <taxon>Heliantheae alliance</taxon>
        <taxon>Tageteae</taxon>
        <taxon>Tagetes</taxon>
    </lineage>
</organism>
<evidence type="ECO:0000313" key="2">
    <source>
        <dbReference type="Proteomes" id="UP001229421"/>
    </source>
</evidence>
<dbReference type="EMBL" id="JAUHHV010000009">
    <property type="protein sequence ID" value="KAK1412808.1"/>
    <property type="molecule type" value="Genomic_DNA"/>
</dbReference>
<proteinExistence type="predicted"/>
<dbReference type="CDD" id="cd00298">
    <property type="entry name" value="ACD_sHsps_p23-like"/>
    <property type="match status" value="1"/>
</dbReference>
<reference evidence="1" key="1">
    <citation type="journal article" date="2023" name="bioRxiv">
        <title>Improved chromosome-level genome assembly for marigold (Tagetes erecta).</title>
        <authorList>
            <person name="Jiang F."/>
            <person name="Yuan L."/>
            <person name="Wang S."/>
            <person name="Wang H."/>
            <person name="Xu D."/>
            <person name="Wang A."/>
            <person name="Fan W."/>
        </authorList>
    </citation>
    <scope>NUCLEOTIDE SEQUENCE</scope>
    <source>
        <strain evidence="1">WSJ</strain>
        <tissue evidence="1">Leaf</tissue>
    </source>
</reference>
<name>A0AAD8JZT4_TARER</name>
<keyword evidence="2" id="KW-1185">Reference proteome</keyword>
<dbReference type="Proteomes" id="UP001229421">
    <property type="component" value="Unassembled WGS sequence"/>
</dbReference>
<dbReference type="PANTHER" id="PTHR33879">
    <property type="entry name" value="17.6 KDA CLASS II HEAT SHOCK PROTEIN-RELATED"/>
    <property type="match status" value="1"/>
</dbReference>